<gene>
    <name evidence="9" type="ORF">FRZ61_38970</name>
</gene>
<evidence type="ECO:0000256" key="5">
    <source>
        <dbReference type="ARBA" id="ARBA00023136"/>
    </source>
</evidence>
<evidence type="ECO:0000313" key="10">
    <source>
        <dbReference type="Proteomes" id="UP000325797"/>
    </source>
</evidence>
<protein>
    <submittedName>
        <fullName evidence="9">AI-2E family transporter</fullName>
    </submittedName>
</protein>
<evidence type="ECO:0000256" key="7">
    <source>
        <dbReference type="SAM" id="MobiDB-lite"/>
    </source>
</evidence>
<feature type="transmembrane region" description="Helical" evidence="8">
    <location>
        <begin position="294"/>
        <end position="311"/>
    </location>
</feature>
<feature type="transmembrane region" description="Helical" evidence="8">
    <location>
        <begin position="331"/>
        <end position="356"/>
    </location>
</feature>
<keyword evidence="5 8" id="KW-0472">Membrane</keyword>
<dbReference type="PANTHER" id="PTHR21716">
    <property type="entry name" value="TRANSMEMBRANE PROTEIN"/>
    <property type="match status" value="1"/>
</dbReference>
<dbReference type="GO" id="GO:0016020">
    <property type="term" value="C:membrane"/>
    <property type="evidence" value="ECO:0007669"/>
    <property type="project" value="UniProtKB-SubCell"/>
</dbReference>
<comment type="similarity">
    <text evidence="2">Belongs to the autoinducer-2 exporter (AI-2E) (TC 2.A.86) family.</text>
</comment>
<reference evidence="9 10" key="1">
    <citation type="submission" date="2019-08" db="EMBL/GenBank/DDBJ databases">
        <title>Hyperibacter terrae gen. nov., sp. nov. and Hyperibacter viscosus sp. nov., two new members in the family Rhodospirillaceae isolated from the rhizosphere of Hypericum perforatum.</title>
        <authorList>
            <person name="Noviana Z."/>
        </authorList>
    </citation>
    <scope>NUCLEOTIDE SEQUENCE [LARGE SCALE GENOMIC DNA]</scope>
    <source>
        <strain evidence="9 10">R5959</strain>
    </source>
</reference>
<evidence type="ECO:0000256" key="6">
    <source>
        <dbReference type="SAM" id="Coils"/>
    </source>
</evidence>
<dbReference type="KEGG" id="hadh:FRZ61_38970"/>
<dbReference type="InterPro" id="IPR002549">
    <property type="entry name" value="AI-2E-like"/>
</dbReference>
<accession>A0A5J6N3B4</accession>
<dbReference type="GO" id="GO:0055085">
    <property type="term" value="P:transmembrane transport"/>
    <property type="evidence" value="ECO:0007669"/>
    <property type="project" value="TreeGrafter"/>
</dbReference>
<keyword evidence="6" id="KW-0175">Coiled coil</keyword>
<feature type="transmembrane region" description="Helical" evidence="8">
    <location>
        <begin position="180"/>
        <end position="202"/>
    </location>
</feature>
<evidence type="ECO:0000256" key="2">
    <source>
        <dbReference type="ARBA" id="ARBA00009773"/>
    </source>
</evidence>
<feature type="coiled-coil region" evidence="6">
    <location>
        <begin position="126"/>
        <end position="160"/>
    </location>
</feature>
<proteinExistence type="inferred from homology"/>
<evidence type="ECO:0000256" key="8">
    <source>
        <dbReference type="SAM" id="Phobius"/>
    </source>
</evidence>
<organism evidence="9 10">
    <name type="scientific">Hypericibacter adhaerens</name>
    <dbReference type="NCBI Taxonomy" id="2602016"/>
    <lineage>
        <taxon>Bacteria</taxon>
        <taxon>Pseudomonadati</taxon>
        <taxon>Pseudomonadota</taxon>
        <taxon>Alphaproteobacteria</taxon>
        <taxon>Rhodospirillales</taxon>
        <taxon>Dongiaceae</taxon>
        <taxon>Hypericibacter</taxon>
    </lineage>
</organism>
<feature type="transmembrane region" description="Helical" evidence="8">
    <location>
        <begin position="231"/>
        <end position="253"/>
    </location>
</feature>
<sequence>MAQPSADTPAPVVLAGAASPPPAEPATAPDEMPLPQDPKTLLLLGIFLLLSFYALYLAGPIVLPVIFAVILYLMLQPAMRLGAKFGLPRLAAALLMIILVIAGLVALGYSLSSPAADWLAKIPQSLAQLEAQIRIFKQPIADLEEASKQLEHLAEGENAVSVTVAGPGVAGLLFSGTRNMLTGIGTMIVLLFFLLMSGDLFLRRFVEILPTLSDKKQVVEIAHEIESNISAYLATVSMMNIAVGLLTGVAAFLCGLPDPVLWGTLAFLLNYIPILGPLCGIVLIFLASLLTFGTIWHALLPAGLYLGIHLIEGEFVTPLLLARRFILNPVLIVVSLVFWYWMWGIPGALLAVPMLATTKIVCDRIKPLMAFGHFLGSEPRS</sequence>
<dbReference type="Pfam" id="PF01594">
    <property type="entry name" value="AI-2E_transport"/>
    <property type="match status" value="1"/>
</dbReference>
<dbReference type="EMBL" id="CP042582">
    <property type="protein sequence ID" value="QEX23957.1"/>
    <property type="molecule type" value="Genomic_DNA"/>
</dbReference>
<keyword evidence="3 8" id="KW-0812">Transmembrane</keyword>
<evidence type="ECO:0000256" key="3">
    <source>
        <dbReference type="ARBA" id="ARBA00022692"/>
    </source>
</evidence>
<dbReference type="Proteomes" id="UP000325797">
    <property type="component" value="Chromosome"/>
</dbReference>
<dbReference type="AlphaFoldDB" id="A0A5J6N3B4"/>
<evidence type="ECO:0000313" key="9">
    <source>
        <dbReference type="EMBL" id="QEX23957.1"/>
    </source>
</evidence>
<evidence type="ECO:0000256" key="4">
    <source>
        <dbReference type="ARBA" id="ARBA00022989"/>
    </source>
</evidence>
<feature type="transmembrane region" description="Helical" evidence="8">
    <location>
        <begin position="265"/>
        <end position="287"/>
    </location>
</feature>
<name>A0A5J6N3B4_9PROT</name>
<feature type="transmembrane region" description="Helical" evidence="8">
    <location>
        <begin position="42"/>
        <end position="75"/>
    </location>
</feature>
<keyword evidence="10" id="KW-1185">Reference proteome</keyword>
<keyword evidence="4 8" id="KW-1133">Transmembrane helix</keyword>
<dbReference type="RefSeq" id="WP_151119279.1">
    <property type="nucleotide sequence ID" value="NZ_CP042582.1"/>
</dbReference>
<feature type="region of interest" description="Disordered" evidence="7">
    <location>
        <begin position="1"/>
        <end position="31"/>
    </location>
</feature>
<dbReference type="PANTHER" id="PTHR21716:SF16">
    <property type="entry name" value="BLL1467 PROTEIN"/>
    <property type="match status" value="1"/>
</dbReference>
<comment type="subcellular location">
    <subcellularLocation>
        <location evidence="1">Membrane</location>
        <topology evidence="1">Multi-pass membrane protein</topology>
    </subcellularLocation>
</comment>
<evidence type="ECO:0000256" key="1">
    <source>
        <dbReference type="ARBA" id="ARBA00004141"/>
    </source>
</evidence>
<dbReference type="OrthoDB" id="9799225at2"/>
<feature type="transmembrane region" description="Helical" evidence="8">
    <location>
        <begin position="87"/>
        <end position="109"/>
    </location>
</feature>